<keyword evidence="1" id="KW-0812">Transmembrane</keyword>
<feature type="transmembrane region" description="Helical" evidence="1">
    <location>
        <begin position="115"/>
        <end position="135"/>
    </location>
</feature>
<evidence type="ECO:0000313" key="2">
    <source>
        <dbReference type="EMBL" id="GHO94285.1"/>
    </source>
</evidence>
<feature type="transmembrane region" description="Helical" evidence="1">
    <location>
        <begin position="83"/>
        <end position="103"/>
    </location>
</feature>
<keyword evidence="3" id="KW-1185">Reference proteome</keyword>
<evidence type="ECO:0000313" key="3">
    <source>
        <dbReference type="Proteomes" id="UP000597444"/>
    </source>
</evidence>
<comment type="caution">
    <text evidence="2">The sequence shown here is derived from an EMBL/GenBank/DDBJ whole genome shotgun (WGS) entry which is preliminary data.</text>
</comment>
<gene>
    <name evidence="2" type="ORF">KSF_043330</name>
</gene>
<dbReference type="EMBL" id="BNJK01000001">
    <property type="protein sequence ID" value="GHO94285.1"/>
    <property type="molecule type" value="Genomic_DNA"/>
</dbReference>
<keyword evidence="1" id="KW-1133">Transmembrane helix</keyword>
<evidence type="ECO:0008006" key="4">
    <source>
        <dbReference type="Google" id="ProtNLM"/>
    </source>
</evidence>
<protein>
    <recommendedName>
        <fullName evidence="4">DUF2231 domain-containing protein</fullName>
    </recommendedName>
</protein>
<dbReference type="Proteomes" id="UP000597444">
    <property type="component" value="Unassembled WGS sequence"/>
</dbReference>
<evidence type="ECO:0000256" key="1">
    <source>
        <dbReference type="SAM" id="Phobius"/>
    </source>
</evidence>
<dbReference type="AlphaFoldDB" id="A0A8J3N3K3"/>
<feature type="transmembrane region" description="Helical" evidence="1">
    <location>
        <begin position="40"/>
        <end position="57"/>
    </location>
</feature>
<sequence>MLNGAHLHLLLNHFPIMGSLFVTILFIVALISRNVSLQKVSLWFLVGIALLTVPAYLTGDPAEESLHGLPDISRTMIHTHETMARFGLILMFVTGLIALAGAILTNKRPKLPPVLLSLVLVVLLLNSGLFAYVGFLGGQIHHEEIRTPSTTTATLKQH</sequence>
<organism evidence="2 3">
    <name type="scientific">Reticulibacter mediterranei</name>
    <dbReference type="NCBI Taxonomy" id="2778369"/>
    <lineage>
        <taxon>Bacteria</taxon>
        <taxon>Bacillati</taxon>
        <taxon>Chloroflexota</taxon>
        <taxon>Ktedonobacteria</taxon>
        <taxon>Ktedonobacterales</taxon>
        <taxon>Reticulibacteraceae</taxon>
        <taxon>Reticulibacter</taxon>
    </lineage>
</organism>
<proteinExistence type="predicted"/>
<feature type="transmembrane region" description="Helical" evidence="1">
    <location>
        <begin position="12"/>
        <end position="31"/>
    </location>
</feature>
<accession>A0A8J3N3K3</accession>
<keyword evidence="1" id="KW-0472">Membrane</keyword>
<dbReference type="RefSeq" id="WP_220205029.1">
    <property type="nucleotide sequence ID" value="NZ_BNJK01000001.1"/>
</dbReference>
<name>A0A8J3N3K3_9CHLR</name>
<reference evidence="2" key="1">
    <citation type="submission" date="2020-10" db="EMBL/GenBank/DDBJ databases">
        <title>Taxonomic study of unclassified bacteria belonging to the class Ktedonobacteria.</title>
        <authorList>
            <person name="Yabe S."/>
            <person name="Wang C.M."/>
            <person name="Zheng Y."/>
            <person name="Sakai Y."/>
            <person name="Cavaletti L."/>
            <person name="Monciardini P."/>
            <person name="Donadio S."/>
        </authorList>
    </citation>
    <scope>NUCLEOTIDE SEQUENCE</scope>
    <source>
        <strain evidence="2">ID150040</strain>
    </source>
</reference>